<dbReference type="InterPro" id="IPR011050">
    <property type="entry name" value="Pectin_lyase_fold/virulence"/>
</dbReference>
<reference evidence="9" key="1">
    <citation type="submission" date="2015-12" db="EMBL/GenBank/DDBJ databases">
        <title>Update maize B73 reference genome by single molecule sequencing technologies.</title>
        <authorList>
            <consortium name="Maize Genome Sequencing Project"/>
            <person name="Ware D."/>
        </authorList>
    </citation>
    <scope>NUCLEOTIDE SEQUENCE [LARGE SCALE GENOMIC DNA]</scope>
    <source>
        <tissue evidence="9">Seedling</tissue>
    </source>
</reference>
<dbReference type="GO" id="GO:0030599">
    <property type="term" value="F:pectinesterase activity"/>
    <property type="evidence" value="ECO:0007669"/>
    <property type="project" value="UniProtKB-UniRule"/>
</dbReference>
<dbReference type="EMBL" id="CM007647">
    <property type="protein sequence ID" value="ONM01417.1"/>
    <property type="molecule type" value="Genomic_DNA"/>
</dbReference>
<dbReference type="GO" id="GO:0042545">
    <property type="term" value="P:cell wall modification"/>
    <property type="evidence" value="ECO:0007669"/>
    <property type="project" value="UniProtKB-UniRule"/>
</dbReference>
<feature type="signal peptide" evidence="7">
    <location>
        <begin position="1"/>
        <end position="31"/>
    </location>
</feature>
<evidence type="ECO:0000256" key="2">
    <source>
        <dbReference type="ARBA" id="ARBA00008891"/>
    </source>
</evidence>
<proteinExistence type="inferred from homology"/>
<evidence type="ECO:0000259" key="8">
    <source>
        <dbReference type="Pfam" id="PF01095"/>
    </source>
</evidence>
<keyword evidence="5 7" id="KW-0063">Aspartyl esterase</keyword>
<dbReference type="PROSITE" id="PS00503">
    <property type="entry name" value="PECTINESTERASE_2"/>
    <property type="match status" value="1"/>
</dbReference>
<dbReference type="InParanoid" id="A0A1D6KE17"/>
<name>A0A1D6KE17_MAIZE</name>
<evidence type="ECO:0000256" key="6">
    <source>
        <dbReference type="ARBA" id="ARBA00047928"/>
    </source>
</evidence>
<organism evidence="9">
    <name type="scientific">Zea mays</name>
    <name type="common">Maize</name>
    <dbReference type="NCBI Taxonomy" id="4577"/>
    <lineage>
        <taxon>Eukaryota</taxon>
        <taxon>Viridiplantae</taxon>
        <taxon>Streptophyta</taxon>
        <taxon>Embryophyta</taxon>
        <taxon>Tracheophyta</taxon>
        <taxon>Spermatophyta</taxon>
        <taxon>Magnoliopsida</taxon>
        <taxon>Liliopsida</taxon>
        <taxon>Poales</taxon>
        <taxon>Poaceae</taxon>
        <taxon>PACMAD clade</taxon>
        <taxon>Panicoideae</taxon>
        <taxon>Andropogonodae</taxon>
        <taxon>Andropogoneae</taxon>
        <taxon>Tripsacinae</taxon>
        <taxon>Zea</taxon>
    </lineage>
</organism>
<dbReference type="Gene3D" id="2.160.20.10">
    <property type="entry name" value="Single-stranded right-handed beta-helix, Pectin lyase-like"/>
    <property type="match status" value="2"/>
</dbReference>
<dbReference type="SMR" id="A0A1D6KE17"/>
<dbReference type="UniPathway" id="UPA00545">
    <property type="reaction ID" value="UER00823"/>
</dbReference>
<dbReference type="EC" id="3.1.1.11" evidence="3 7"/>
<dbReference type="AlphaFoldDB" id="A0A1D6KE17"/>
<evidence type="ECO:0000313" key="9">
    <source>
        <dbReference type="EMBL" id="ONM01417.1"/>
    </source>
</evidence>
<dbReference type="GO" id="GO:0045490">
    <property type="term" value="P:pectin catabolic process"/>
    <property type="evidence" value="ECO:0007669"/>
    <property type="project" value="UniProtKB-UniRule"/>
</dbReference>
<gene>
    <name evidence="9" type="ORF">ZEAMMB73_Zm00001d030712</name>
</gene>
<dbReference type="ExpressionAtlas" id="A0A1D6KE17">
    <property type="expression patterns" value="baseline and differential"/>
</dbReference>
<dbReference type="OMA" id="WINQTAV"/>
<comment type="similarity">
    <text evidence="2">Belongs to the pectinesterase family.</text>
</comment>
<dbReference type="InterPro" id="IPR012334">
    <property type="entry name" value="Pectin_lyas_fold"/>
</dbReference>
<dbReference type="Pfam" id="PF01095">
    <property type="entry name" value="Pectinesterase"/>
    <property type="match status" value="1"/>
</dbReference>
<feature type="chain" id="PRO_5011125459" description="Pectinesterase" evidence="7">
    <location>
        <begin position="32"/>
        <end position="300"/>
    </location>
</feature>
<comment type="catalytic activity">
    <reaction evidence="6 7">
        <text>[(1-&gt;4)-alpha-D-galacturonosyl methyl ester](n) + n H2O = [(1-&gt;4)-alpha-D-galacturonosyl](n) + n methanol + n H(+)</text>
        <dbReference type="Rhea" id="RHEA:22380"/>
        <dbReference type="Rhea" id="RHEA-COMP:14570"/>
        <dbReference type="Rhea" id="RHEA-COMP:14573"/>
        <dbReference type="ChEBI" id="CHEBI:15377"/>
        <dbReference type="ChEBI" id="CHEBI:15378"/>
        <dbReference type="ChEBI" id="CHEBI:17790"/>
        <dbReference type="ChEBI" id="CHEBI:140522"/>
        <dbReference type="ChEBI" id="CHEBI:140523"/>
        <dbReference type="EC" id="3.1.1.11"/>
    </reaction>
</comment>
<dbReference type="InterPro" id="IPR000070">
    <property type="entry name" value="Pectinesterase_cat"/>
</dbReference>
<dbReference type="PANTHER" id="PTHR31321">
    <property type="entry name" value="ACYL-COA THIOESTER HYDROLASE YBHC-RELATED"/>
    <property type="match status" value="1"/>
</dbReference>
<protein>
    <recommendedName>
        <fullName evidence="3 7">Pectinesterase</fullName>
        <ecNumber evidence="3 7">3.1.1.11</ecNumber>
    </recommendedName>
</protein>
<accession>A0A1D6KE17</accession>
<evidence type="ECO:0000256" key="3">
    <source>
        <dbReference type="ARBA" id="ARBA00013229"/>
    </source>
</evidence>
<feature type="domain" description="Pectinesterase catalytic" evidence="8">
    <location>
        <begin position="134"/>
        <end position="293"/>
    </location>
</feature>
<dbReference type="STRING" id="4577.A0A1D6KE17"/>
<dbReference type="InterPro" id="IPR033131">
    <property type="entry name" value="Pectinesterase_Asp_AS"/>
</dbReference>
<dbReference type="FunFam" id="2.160.20.10:FF:000084">
    <property type="entry name" value="Pectinesterase"/>
    <property type="match status" value="1"/>
</dbReference>
<dbReference type="SUPFAM" id="SSF51126">
    <property type="entry name" value="Pectin lyase-like"/>
    <property type="match status" value="1"/>
</dbReference>
<keyword evidence="7" id="KW-0732">Signal</keyword>
<dbReference type="PANTHER" id="PTHR31321:SF80">
    <property type="entry name" value="PECTINESTERASE"/>
    <property type="match status" value="1"/>
</dbReference>
<evidence type="ECO:0000256" key="7">
    <source>
        <dbReference type="RuleBase" id="RU000589"/>
    </source>
</evidence>
<comment type="pathway">
    <text evidence="1 7">Glycan metabolism; pectin degradation; 2-dehydro-3-deoxy-D-gluconate from pectin: step 1/5.</text>
</comment>
<evidence type="ECO:0000256" key="4">
    <source>
        <dbReference type="ARBA" id="ARBA00022801"/>
    </source>
</evidence>
<evidence type="ECO:0000256" key="5">
    <source>
        <dbReference type="ARBA" id="ARBA00023085"/>
    </source>
</evidence>
<keyword evidence="4 7" id="KW-0378">Hydrolase</keyword>
<sequence>MPAGRSAPARGAAVAAMLLLTMLARLPCLEAQSSRRPTVLTVDMTGKGDYRTIQEAIDAIPAAANNSTSAAIVTINVNPGIYTEKVVVNKAGVSLVGRSATSTIVTWSGPWNQNHQSEFALYVQATDFVAKGLTFQDTLLDATGRHYYRGCYIEGATDFIFGTGKAFFESCHLHSTSDAKGAFTAQRRSTESENAGFSFFRCESTGTGVATAILGRPWGPYARVVFALCNMSNTVAPEGWNNWDNTANEKTAFFGQFQCYGQGSGTQGRVTWAHNNLSPNEAAPFLTNAWVDGQDWLRPQ</sequence>
<evidence type="ECO:0000256" key="1">
    <source>
        <dbReference type="ARBA" id="ARBA00005184"/>
    </source>
</evidence>